<accession>A0A516Q4K2</accession>
<dbReference type="Gene3D" id="1.10.10.10">
    <property type="entry name" value="Winged helix-like DNA-binding domain superfamily/Winged helix DNA-binding domain"/>
    <property type="match status" value="1"/>
</dbReference>
<gene>
    <name evidence="1" type="ORF">FOE78_22870</name>
</gene>
<keyword evidence="2" id="KW-1185">Reference proteome</keyword>
<dbReference type="SUPFAM" id="SSF46894">
    <property type="entry name" value="C-terminal effector domain of the bipartite response regulators"/>
    <property type="match status" value="1"/>
</dbReference>
<evidence type="ECO:0000313" key="2">
    <source>
        <dbReference type="Proteomes" id="UP000319263"/>
    </source>
</evidence>
<dbReference type="RefSeq" id="WP_143988305.1">
    <property type="nucleotide sequence ID" value="NZ_CP041692.1"/>
</dbReference>
<dbReference type="InterPro" id="IPR016032">
    <property type="entry name" value="Sig_transdc_resp-reg_C-effctor"/>
</dbReference>
<proteinExistence type="predicted"/>
<dbReference type="InterPro" id="IPR036388">
    <property type="entry name" value="WH-like_DNA-bd_sf"/>
</dbReference>
<dbReference type="GO" id="GO:0003677">
    <property type="term" value="F:DNA binding"/>
    <property type="evidence" value="ECO:0007669"/>
    <property type="project" value="InterPro"/>
</dbReference>
<evidence type="ECO:0008006" key="3">
    <source>
        <dbReference type="Google" id="ProtNLM"/>
    </source>
</evidence>
<dbReference type="KEGG" id="mik:FOE78_22870"/>
<dbReference type="EMBL" id="CP041692">
    <property type="protein sequence ID" value="QDP98366.1"/>
    <property type="molecule type" value="Genomic_DNA"/>
</dbReference>
<dbReference type="AlphaFoldDB" id="A0A516Q4K2"/>
<organism evidence="1 2">
    <name type="scientific">Microlunatus elymi</name>
    <dbReference type="NCBI Taxonomy" id="2596828"/>
    <lineage>
        <taxon>Bacteria</taxon>
        <taxon>Bacillati</taxon>
        <taxon>Actinomycetota</taxon>
        <taxon>Actinomycetes</taxon>
        <taxon>Propionibacteriales</taxon>
        <taxon>Propionibacteriaceae</taxon>
        <taxon>Microlunatus</taxon>
    </lineage>
</organism>
<dbReference type="InterPro" id="IPR051797">
    <property type="entry name" value="TrmB-like"/>
</dbReference>
<reference evidence="1 2" key="1">
    <citation type="submission" date="2019-07" db="EMBL/GenBank/DDBJ databases">
        <title>Microlunatus dokdonensis sp. nov. isolated from the rhizospheric soil of the wild plant Elymus tsukushiensis.</title>
        <authorList>
            <person name="Ghim S.-Y."/>
            <person name="Hwang Y.-J."/>
            <person name="Son J.-S."/>
            <person name="Shin J.-H."/>
        </authorList>
    </citation>
    <scope>NUCLEOTIDE SEQUENCE [LARGE SCALE GENOMIC DNA]</scope>
    <source>
        <strain evidence="1 2">KUDC0627</strain>
    </source>
</reference>
<name>A0A516Q4K2_9ACTN</name>
<evidence type="ECO:0000313" key="1">
    <source>
        <dbReference type="EMBL" id="QDP98366.1"/>
    </source>
</evidence>
<dbReference type="PANTHER" id="PTHR34293">
    <property type="entry name" value="HTH-TYPE TRANSCRIPTIONAL REGULATOR TRMBL2"/>
    <property type="match status" value="1"/>
</dbReference>
<protein>
    <recommendedName>
        <fullName evidence="3">Regulatory protein, luxR family</fullName>
    </recommendedName>
</protein>
<dbReference type="OrthoDB" id="3728246at2"/>
<sequence>MLEIFDIDEESERLYGRLLAVGNAPIEKLADGQPMVEIEERLATLHERGLAVREVSGWWLAVPLPDALRALRAKRTAELDALVASADAAQTRLMAMSDGGDSGLRSLIGREEVQSALNEIAGRARFEICGFDKPPYVTTRAPTREWLESNSAEFQALLRGVRIRSIYHPGFDENRLAEMALFHEVGERARTGDVPMKLVVVDAVVAFTPAPASYAPDQETRATLVHHPIMVEALQSLFEAVWHRSLPIDTTSSGVAADPRRDLLVSLLMSGATDVAIANQLGVTERSVRRWIASLMDDLEVQTRLQLGAALARTEALRSDNRRLAEDDA</sequence>
<dbReference type="GO" id="GO:0006355">
    <property type="term" value="P:regulation of DNA-templated transcription"/>
    <property type="evidence" value="ECO:0007669"/>
    <property type="project" value="InterPro"/>
</dbReference>
<dbReference type="Proteomes" id="UP000319263">
    <property type="component" value="Chromosome"/>
</dbReference>
<dbReference type="PANTHER" id="PTHR34293:SF1">
    <property type="entry name" value="HTH-TYPE TRANSCRIPTIONAL REGULATOR TRMBL2"/>
    <property type="match status" value="1"/>
</dbReference>